<proteinExistence type="predicted"/>
<gene>
    <name evidence="1" type="ORF">KKP3000_003838</name>
</gene>
<dbReference type="InterPro" id="IPR043502">
    <property type="entry name" value="DNA/RNA_pol_sf"/>
</dbReference>
<evidence type="ECO:0000313" key="1">
    <source>
        <dbReference type="EMBL" id="MFB5190392.1"/>
    </source>
</evidence>
<keyword evidence="2" id="KW-1185">Reference proteome</keyword>
<dbReference type="EMBL" id="JBDXSU010000005">
    <property type="protein sequence ID" value="MFB5190392.1"/>
    <property type="molecule type" value="Genomic_DNA"/>
</dbReference>
<organism evidence="1 2">
    <name type="scientific">Alicyclobacillus fastidiosus</name>
    <dbReference type="NCBI Taxonomy" id="392011"/>
    <lineage>
        <taxon>Bacteria</taxon>
        <taxon>Bacillati</taxon>
        <taxon>Bacillota</taxon>
        <taxon>Bacilli</taxon>
        <taxon>Bacillales</taxon>
        <taxon>Alicyclobacillaceae</taxon>
        <taxon>Alicyclobacillus</taxon>
    </lineage>
</organism>
<reference evidence="1 2" key="1">
    <citation type="journal article" date="2024" name="Int. J. Mol. Sci.">
        <title>Exploration of Alicyclobacillus spp. Genome in Search of Antibiotic Resistance.</title>
        <authorList>
            <person name="Bucka-Kolendo J."/>
            <person name="Kiousi D.E."/>
            <person name="Dekowska A."/>
            <person name="Mikolajczuk-Szczyrba A."/>
            <person name="Karadedos D.M."/>
            <person name="Michael P."/>
            <person name="Galanis A."/>
            <person name="Sokolowska B."/>
        </authorList>
    </citation>
    <scope>NUCLEOTIDE SEQUENCE [LARGE SCALE GENOMIC DNA]</scope>
    <source>
        <strain evidence="1 2">KKP 3000</strain>
    </source>
</reference>
<evidence type="ECO:0000313" key="2">
    <source>
        <dbReference type="Proteomes" id="UP001579974"/>
    </source>
</evidence>
<protein>
    <recommendedName>
        <fullName evidence="3">UmuC domain-containing protein</fullName>
    </recommendedName>
</protein>
<accession>A0ABV5ADX1</accession>
<dbReference type="SUPFAM" id="SSF56672">
    <property type="entry name" value="DNA/RNA polymerases"/>
    <property type="match status" value="1"/>
</dbReference>
<sequence length="412" mass="46414">MKYTLYGQGEGVCAQAPANSPYVTINSSDVVKDVSISAGRAGVRTGWPLRTAVAAVQNLMVFSHPERTTDTMQKVYRALWNVSPFLRTVDDNAFFLQVPAEKVPLEEVRQVLLEVDQVLHAEQRFRVGLAENPFLAEALVAWSRLERVPGALYYRVHQQQLIISPGVAKSLDMGAELETSWLEQMPISALWYIPEKQREQLRQLGVHRLRDFKAISDQLLSVHFGKEAWLWRRTLEQLPGGKIQVNYPAIEQRCSWRAPIGEESGIEVVEPLMESMAAQLCGQLQRVSAGALCIGLSWRTETGRGSYEYQARSPVYQPFSLIAGLEVGRLQMVGRRLEMLDVYVSDVRPLQSVQAGFVLYEDAFYPLAQVERSRMEDVRAQLTHKFPKKLQIGIKPAFREARLAAIEQGGSS</sequence>
<name>A0ABV5ADX1_9BACL</name>
<comment type="caution">
    <text evidence="1">The sequence shown here is derived from an EMBL/GenBank/DDBJ whole genome shotgun (WGS) entry which is preliminary data.</text>
</comment>
<dbReference type="Proteomes" id="UP001579974">
    <property type="component" value="Unassembled WGS sequence"/>
</dbReference>
<dbReference type="Gene3D" id="1.10.150.20">
    <property type="entry name" value="5' to 3' exonuclease, C-terminal subdomain"/>
    <property type="match status" value="1"/>
</dbReference>
<evidence type="ECO:0008006" key="3">
    <source>
        <dbReference type="Google" id="ProtNLM"/>
    </source>
</evidence>
<dbReference type="RefSeq" id="WP_275473560.1">
    <property type="nucleotide sequence ID" value="NZ_CP162940.1"/>
</dbReference>